<evidence type="ECO:0000313" key="2">
    <source>
        <dbReference type="Proteomes" id="UP001529510"/>
    </source>
</evidence>
<dbReference type="AlphaFoldDB" id="A0ABD0NHE5"/>
<organism evidence="1 2">
    <name type="scientific">Cirrhinus mrigala</name>
    <name type="common">Mrigala</name>
    <dbReference type="NCBI Taxonomy" id="683832"/>
    <lineage>
        <taxon>Eukaryota</taxon>
        <taxon>Metazoa</taxon>
        <taxon>Chordata</taxon>
        <taxon>Craniata</taxon>
        <taxon>Vertebrata</taxon>
        <taxon>Euteleostomi</taxon>
        <taxon>Actinopterygii</taxon>
        <taxon>Neopterygii</taxon>
        <taxon>Teleostei</taxon>
        <taxon>Ostariophysi</taxon>
        <taxon>Cypriniformes</taxon>
        <taxon>Cyprinidae</taxon>
        <taxon>Labeoninae</taxon>
        <taxon>Labeonini</taxon>
        <taxon>Cirrhinus</taxon>
    </lineage>
</organism>
<evidence type="ECO:0000313" key="1">
    <source>
        <dbReference type="EMBL" id="KAL0160840.1"/>
    </source>
</evidence>
<reference evidence="1 2" key="1">
    <citation type="submission" date="2024-05" db="EMBL/GenBank/DDBJ databases">
        <title>Genome sequencing and assembly of Indian major carp, Cirrhinus mrigala (Hamilton, 1822).</title>
        <authorList>
            <person name="Mohindra V."/>
            <person name="Chowdhury L.M."/>
            <person name="Lal K."/>
            <person name="Jena J.K."/>
        </authorList>
    </citation>
    <scope>NUCLEOTIDE SEQUENCE [LARGE SCALE GENOMIC DNA]</scope>
    <source>
        <strain evidence="1">CM1030</strain>
        <tissue evidence="1">Blood</tissue>
    </source>
</reference>
<dbReference type="EMBL" id="JAMKFB020000022">
    <property type="protein sequence ID" value="KAL0160840.1"/>
    <property type="molecule type" value="Genomic_DNA"/>
</dbReference>
<feature type="non-terminal residue" evidence="1">
    <location>
        <position position="106"/>
    </location>
</feature>
<gene>
    <name evidence="1" type="ORF">M9458_044565</name>
</gene>
<dbReference type="Proteomes" id="UP001529510">
    <property type="component" value="Unassembled WGS sequence"/>
</dbReference>
<name>A0ABD0NHE5_CIRMR</name>
<accession>A0ABD0NHE5</accession>
<protein>
    <submittedName>
        <fullName evidence="1">Uncharacterized protein</fullName>
    </submittedName>
</protein>
<comment type="caution">
    <text evidence="1">The sequence shown here is derived from an EMBL/GenBank/DDBJ whole genome shotgun (WGS) entry which is preliminary data.</text>
</comment>
<sequence>MSAATVIGVCSSREMEQLLQRLTEVSIRQQQIVEHLATWQGETEQEVAALQAATATAQRAPLQDPQAQAARLLTKLTPHDDIKAFLQMFEITAVAEDWPQEDWARA</sequence>
<proteinExistence type="predicted"/>
<keyword evidence="2" id="KW-1185">Reference proteome</keyword>